<dbReference type="PANTHER" id="PTHR30461">
    <property type="entry name" value="DNA-INVERTASE FROM LAMBDOID PROPHAGE"/>
    <property type="match status" value="1"/>
</dbReference>
<evidence type="ECO:0000259" key="4">
    <source>
        <dbReference type="PROSITE" id="PS51736"/>
    </source>
</evidence>
<dbReference type="InterPro" id="IPR011109">
    <property type="entry name" value="DNA_bind_recombinase_dom"/>
</dbReference>
<dbReference type="Gene3D" id="3.40.50.1390">
    <property type="entry name" value="Resolvase, N-terminal catalytic domain"/>
    <property type="match status" value="1"/>
</dbReference>
<dbReference type="GO" id="GO:0000150">
    <property type="term" value="F:DNA strand exchange activity"/>
    <property type="evidence" value="ECO:0007669"/>
    <property type="project" value="InterPro"/>
</dbReference>
<dbReference type="Gene3D" id="3.90.1750.20">
    <property type="entry name" value="Putative Large Serine Recombinase, Chain B, Domain 2"/>
    <property type="match status" value="1"/>
</dbReference>
<dbReference type="AlphaFoldDB" id="A0A554JAC6"/>
<name>A0A554JAC6_9BACT</name>
<dbReference type="Pfam" id="PF00239">
    <property type="entry name" value="Resolvase"/>
    <property type="match status" value="1"/>
</dbReference>
<gene>
    <name evidence="6" type="ORF">G01um101477_533</name>
</gene>
<evidence type="ECO:0000313" key="7">
    <source>
        <dbReference type="Proteomes" id="UP000319613"/>
    </source>
</evidence>
<comment type="caution">
    <text evidence="6">The sequence shown here is derived from an EMBL/GenBank/DDBJ whole genome shotgun (WGS) entry which is preliminary data.</text>
</comment>
<dbReference type="Pfam" id="PF07508">
    <property type="entry name" value="Recombinase"/>
    <property type="match status" value="1"/>
</dbReference>
<dbReference type="EMBL" id="VMFF01000052">
    <property type="protein sequence ID" value="TSC65313.1"/>
    <property type="molecule type" value="Genomic_DNA"/>
</dbReference>
<feature type="domain" description="Resolvase/invertase-type recombinase catalytic" evidence="4">
    <location>
        <begin position="13"/>
        <end position="160"/>
    </location>
</feature>
<dbReference type="InterPro" id="IPR036162">
    <property type="entry name" value="Resolvase-like_N_sf"/>
</dbReference>
<dbReference type="InterPro" id="IPR038109">
    <property type="entry name" value="DNA_bind_recomb_sf"/>
</dbReference>
<feature type="domain" description="Recombinase" evidence="5">
    <location>
        <begin position="167"/>
        <end position="279"/>
    </location>
</feature>
<dbReference type="Proteomes" id="UP000319613">
    <property type="component" value="Unassembled WGS sequence"/>
</dbReference>
<dbReference type="InterPro" id="IPR050639">
    <property type="entry name" value="SSR_resolvase"/>
</dbReference>
<keyword evidence="2" id="KW-0233">DNA recombination</keyword>
<evidence type="ECO:0000256" key="3">
    <source>
        <dbReference type="SAM" id="Coils"/>
    </source>
</evidence>
<proteinExistence type="predicted"/>
<evidence type="ECO:0000259" key="5">
    <source>
        <dbReference type="PROSITE" id="PS51737"/>
    </source>
</evidence>
<organism evidence="6 7">
    <name type="scientific">Candidatus Doudnabacteria bacterium Gr01-1014_77</name>
    <dbReference type="NCBI Taxonomy" id="2017133"/>
    <lineage>
        <taxon>Bacteria</taxon>
        <taxon>Candidatus Doudnaibacteriota</taxon>
    </lineage>
</organism>
<evidence type="ECO:0000313" key="6">
    <source>
        <dbReference type="EMBL" id="TSC65313.1"/>
    </source>
</evidence>
<dbReference type="PANTHER" id="PTHR30461:SF2">
    <property type="entry name" value="SERINE RECOMBINASE PINE-RELATED"/>
    <property type="match status" value="1"/>
</dbReference>
<accession>A0A554JAC6</accession>
<keyword evidence="1" id="KW-0238">DNA-binding</keyword>
<dbReference type="SMART" id="SM00857">
    <property type="entry name" value="Resolvase"/>
    <property type="match status" value="1"/>
</dbReference>
<dbReference type="PROSITE" id="PS51737">
    <property type="entry name" value="RECOMBINASE_DNA_BIND"/>
    <property type="match status" value="1"/>
</dbReference>
<dbReference type="InterPro" id="IPR006119">
    <property type="entry name" value="Resolv_N"/>
</dbReference>
<evidence type="ECO:0000256" key="2">
    <source>
        <dbReference type="ARBA" id="ARBA00023172"/>
    </source>
</evidence>
<protein>
    <submittedName>
        <fullName evidence="6">Site-specific recombinase</fullName>
    </submittedName>
</protein>
<evidence type="ECO:0000256" key="1">
    <source>
        <dbReference type="ARBA" id="ARBA00023125"/>
    </source>
</evidence>
<dbReference type="GO" id="GO:0003677">
    <property type="term" value="F:DNA binding"/>
    <property type="evidence" value="ECO:0007669"/>
    <property type="project" value="UniProtKB-KW"/>
</dbReference>
<feature type="coiled-coil region" evidence="3">
    <location>
        <begin position="370"/>
        <end position="397"/>
    </location>
</feature>
<keyword evidence="3" id="KW-0175">Coiled coil</keyword>
<reference evidence="6 7" key="1">
    <citation type="submission" date="2017-07" db="EMBL/GenBank/DDBJ databases">
        <title>Mechanisms for carbon and nitrogen cycling indicate functional differentiation within the Candidate Phyla Radiation.</title>
        <authorList>
            <person name="Danczak R.E."/>
            <person name="Johnston M.D."/>
            <person name="Kenah C."/>
            <person name="Slattery M."/>
            <person name="Wrighton K.C."/>
            <person name="Wilkins M.J."/>
        </authorList>
    </citation>
    <scope>NUCLEOTIDE SEQUENCE [LARGE SCALE GENOMIC DNA]</scope>
    <source>
        <strain evidence="6">Gr01-1014_77</strain>
    </source>
</reference>
<dbReference type="CDD" id="cd00338">
    <property type="entry name" value="Ser_Recombinase"/>
    <property type="match status" value="1"/>
</dbReference>
<sequence length="511" mass="58699">MKTFNHKNEKPKNDIQYYRVSSNEQVLGFSLDNQEKFCREMSSKDGYNVFKTWREEGESAKTADRTQLQLMMRFCEQHKKQIARLVVYKVDRLSRNTADYLALKAFFNKLGIIVVSATEKLEDTPGGKFYETLLSAAAEFDNNVRSQRTIEGMKARLVKGLWSGIAPWGYKNVKDTLGNKLIAPDPERTDVVKMLFEQKATGKYSFKELANMANKLGHKSRHGMKMSKQLVAKIIKNPIYCGKIVVPKFGISTQGSHRPIISEKLFEEANSENKGIEGRKLPRNKDSPDYPLRGIKCGGCGKSISGGKTKGKTKYYQYYGCFNSACEKRHAIKKEDMEEDFTKFLLELTPNENFFEALKEAIRLAHGVELNSTKATERKLTAKITELKSEKEELLNLRIKGKISDEDFTPANEKYRFKISELEKEVASLSTPELEVDNVIDSSVEFLKHLPENWKTLDVKDLRVLRTLLFPKNLIYSYPTIKTLELCCIYNIKSEFLDEKNRFVTLQRIEL</sequence>
<dbReference type="PROSITE" id="PS51736">
    <property type="entry name" value="RECOMBINASES_3"/>
    <property type="match status" value="1"/>
</dbReference>
<dbReference type="SUPFAM" id="SSF53041">
    <property type="entry name" value="Resolvase-like"/>
    <property type="match status" value="1"/>
</dbReference>